<dbReference type="STRING" id="1664694.A0A0N1NY28"/>
<dbReference type="Pfam" id="PF02238">
    <property type="entry name" value="COX7a"/>
    <property type="match status" value="1"/>
</dbReference>
<organism evidence="6 7">
    <name type="scientific">Cyphellophora attinorum</name>
    <dbReference type="NCBI Taxonomy" id="1664694"/>
    <lineage>
        <taxon>Eukaryota</taxon>
        <taxon>Fungi</taxon>
        <taxon>Dikarya</taxon>
        <taxon>Ascomycota</taxon>
        <taxon>Pezizomycotina</taxon>
        <taxon>Eurotiomycetes</taxon>
        <taxon>Chaetothyriomycetidae</taxon>
        <taxon>Chaetothyriales</taxon>
        <taxon>Cyphellophoraceae</taxon>
        <taxon>Cyphellophora</taxon>
    </lineage>
</organism>
<keyword evidence="5" id="KW-0812">Transmembrane</keyword>
<evidence type="ECO:0000313" key="7">
    <source>
        <dbReference type="Proteomes" id="UP000038010"/>
    </source>
</evidence>
<evidence type="ECO:0000256" key="5">
    <source>
        <dbReference type="SAM" id="Phobius"/>
    </source>
</evidence>
<dbReference type="OrthoDB" id="5511599at2759"/>
<feature type="transmembrane region" description="Helical" evidence="5">
    <location>
        <begin position="59"/>
        <end position="80"/>
    </location>
</feature>
<keyword evidence="4 5" id="KW-0472">Membrane</keyword>
<evidence type="ECO:0000256" key="1">
    <source>
        <dbReference type="ARBA" id="ARBA00004273"/>
    </source>
</evidence>
<dbReference type="GO" id="GO:0005743">
    <property type="term" value="C:mitochondrial inner membrane"/>
    <property type="evidence" value="ECO:0007669"/>
    <property type="project" value="UniProtKB-SubCell"/>
</dbReference>
<sequence length="92" mass="10996">MVTPTAARFMQATRAQLFRPAARQQWGFVHRENRVPYYQRLFQNHDGKRQWHKTSRSPFLVYPFYVLNYGLMFWVLWGAGRAALGYKSPWGK</sequence>
<gene>
    <name evidence="6" type="ORF">AB675_5023</name>
</gene>
<evidence type="ECO:0000256" key="2">
    <source>
        <dbReference type="ARBA" id="ARBA00022792"/>
    </source>
</evidence>
<dbReference type="RefSeq" id="XP_017999343.1">
    <property type="nucleotide sequence ID" value="XM_018145204.1"/>
</dbReference>
<dbReference type="Proteomes" id="UP000038010">
    <property type="component" value="Unassembled WGS sequence"/>
</dbReference>
<evidence type="ECO:0000256" key="4">
    <source>
        <dbReference type="ARBA" id="ARBA00023136"/>
    </source>
</evidence>
<keyword evidence="2" id="KW-0999">Mitochondrion inner membrane</keyword>
<dbReference type="GeneID" id="28737084"/>
<dbReference type="InterPro" id="IPR039297">
    <property type="entry name" value="COX7a"/>
</dbReference>
<keyword evidence="7" id="KW-1185">Reference proteome</keyword>
<comment type="caution">
    <text evidence="6">The sequence shown here is derived from an EMBL/GenBank/DDBJ whole genome shotgun (WGS) entry which is preliminary data.</text>
</comment>
<accession>A0A0N1NY28</accession>
<dbReference type="VEuPathDB" id="FungiDB:AB675_5023"/>
<evidence type="ECO:0000256" key="3">
    <source>
        <dbReference type="ARBA" id="ARBA00023128"/>
    </source>
</evidence>
<reference evidence="6 7" key="1">
    <citation type="submission" date="2015-06" db="EMBL/GenBank/DDBJ databases">
        <title>Draft genome of the ant-associated black yeast Phialophora attae CBS 131958.</title>
        <authorList>
            <person name="Moreno L.F."/>
            <person name="Stielow B.J."/>
            <person name="de Hoog S."/>
            <person name="Vicente V.A."/>
            <person name="Weiss V.A."/>
            <person name="de Vries M."/>
            <person name="Cruz L.M."/>
            <person name="Souza E.M."/>
        </authorList>
    </citation>
    <scope>NUCLEOTIDE SEQUENCE [LARGE SCALE GENOMIC DNA]</scope>
    <source>
        <strain evidence="6 7">CBS 131958</strain>
    </source>
</reference>
<protein>
    <recommendedName>
        <fullName evidence="8">Transmembrane protein</fullName>
    </recommendedName>
</protein>
<dbReference type="EMBL" id="LFJN01000015">
    <property type="protein sequence ID" value="KPI39380.1"/>
    <property type="molecule type" value="Genomic_DNA"/>
</dbReference>
<keyword evidence="3" id="KW-0496">Mitochondrion</keyword>
<comment type="subcellular location">
    <subcellularLocation>
        <location evidence="1">Mitochondrion inner membrane</location>
    </subcellularLocation>
</comment>
<name>A0A0N1NY28_9EURO</name>
<proteinExistence type="predicted"/>
<dbReference type="AlphaFoldDB" id="A0A0N1NY28"/>
<keyword evidence="5" id="KW-1133">Transmembrane helix</keyword>
<evidence type="ECO:0008006" key="8">
    <source>
        <dbReference type="Google" id="ProtNLM"/>
    </source>
</evidence>
<evidence type="ECO:0000313" key="6">
    <source>
        <dbReference type="EMBL" id="KPI39380.1"/>
    </source>
</evidence>